<keyword evidence="2" id="KW-0472">Membrane</keyword>
<proteinExistence type="predicted"/>
<name>A0A9N8RK96_GIBZA</name>
<dbReference type="Proteomes" id="UP000746612">
    <property type="component" value="Unassembled WGS sequence"/>
</dbReference>
<keyword evidence="2" id="KW-1133">Transmembrane helix</keyword>
<evidence type="ECO:0000256" key="2">
    <source>
        <dbReference type="SAM" id="Phobius"/>
    </source>
</evidence>
<dbReference type="AlphaFoldDB" id="A0A9N8RK96"/>
<feature type="compositionally biased region" description="Polar residues" evidence="1">
    <location>
        <begin position="121"/>
        <end position="132"/>
    </location>
</feature>
<feature type="transmembrane region" description="Helical" evidence="2">
    <location>
        <begin position="483"/>
        <end position="504"/>
    </location>
</feature>
<feature type="transmembrane region" description="Helical" evidence="2">
    <location>
        <begin position="510"/>
        <end position="532"/>
    </location>
</feature>
<protein>
    <submittedName>
        <fullName evidence="3">Uncharacterized protein</fullName>
    </submittedName>
</protein>
<sequence length="559" mass="61043">MDDKAIELQLSRIISASEYTTIFTTIVPKPTAKADATATTEIPVVTVTQEAAQSDVSSGGLPGGKIFGALEIIIALGVLVGVLLLIMGIILCDRRRKSKKRKRASSRVQKRMGEKNEPAPDTSSQVNRSPTDTRLAESIWPRMAEQNQTVHEYWNNNASRQKQAWEQGPPRGMPPGQGQGQVTYIPATMCAAVVPMFIGSLSAEAIRILIQEHGYDASQWIFNAYVQWKTGQAATQHTRTMEDVQLFTSDLKNIIERKEIRVVPDAFNSTPNFIGYFQTAAIGAIPLAILDVGQAIRRVGASLESIRAELAIANVSTVQGWDGGGFGSYVHRFVRNEMSAFDDDEVDKEGKHHYFYVWHPDTDWHTAFEEKQAEQPLGPSFGGYDHDLSTICLRMRADREGLKATTEHGLTAVLHLVIPAYQPLVVDTKFMFAEELFPLIVTGARHRGTDLVWLALRQSPETRTPELRFVSILPDEMRTSDKCAMGSFGCIAGTFACAAAATIFPPCAPAAGAAVGVLFPSAFASVAAVYAVGTYEDATRPDITVLGDALNLHDFGLIG</sequence>
<feature type="transmembrane region" description="Helical" evidence="2">
    <location>
        <begin position="66"/>
        <end position="92"/>
    </location>
</feature>
<comment type="caution">
    <text evidence="3">The sequence shown here is derived from an EMBL/GenBank/DDBJ whole genome shotgun (WGS) entry which is preliminary data.</text>
</comment>
<accession>A0A9N8RK96</accession>
<dbReference type="InterPro" id="IPR046486">
    <property type="entry name" value="DUF6579"/>
</dbReference>
<dbReference type="EMBL" id="CAJPIJ010000163">
    <property type="protein sequence ID" value="CAG1999401.1"/>
    <property type="molecule type" value="Genomic_DNA"/>
</dbReference>
<gene>
    <name evidence="3" type="ORF">MDCFG202_LOCUS449423</name>
</gene>
<evidence type="ECO:0000313" key="4">
    <source>
        <dbReference type="Proteomes" id="UP000746612"/>
    </source>
</evidence>
<evidence type="ECO:0000313" key="3">
    <source>
        <dbReference type="EMBL" id="CAG1999401.1"/>
    </source>
</evidence>
<feature type="compositionally biased region" description="Basic residues" evidence="1">
    <location>
        <begin position="100"/>
        <end position="110"/>
    </location>
</feature>
<dbReference type="Pfam" id="PF20219">
    <property type="entry name" value="DUF6579"/>
    <property type="match status" value="1"/>
</dbReference>
<reference evidence="3" key="1">
    <citation type="submission" date="2021-03" db="EMBL/GenBank/DDBJ databases">
        <authorList>
            <person name="Alouane T."/>
            <person name="Langin T."/>
            <person name="Bonhomme L."/>
        </authorList>
    </citation>
    <scope>NUCLEOTIDE SEQUENCE</scope>
    <source>
        <strain evidence="3">MDC_Fg202</strain>
    </source>
</reference>
<feature type="region of interest" description="Disordered" evidence="1">
    <location>
        <begin position="100"/>
        <end position="133"/>
    </location>
</feature>
<organism evidence="3 4">
    <name type="scientific">Gibberella zeae</name>
    <name type="common">Wheat head blight fungus</name>
    <name type="synonym">Fusarium graminearum</name>
    <dbReference type="NCBI Taxonomy" id="5518"/>
    <lineage>
        <taxon>Eukaryota</taxon>
        <taxon>Fungi</taxon>
        <taxon>Dikarya</taxon>
        <taxon>Ascomycota</taxon>
        <taxon>Pezizomycotina</taxon>
        <taxon>Sordariomycetes</taxon>
        <taxon>Hypocreomycetidae</taxon>
        <taxon>Hypocreales</taxon>
        <taxon>Nectriaceae</taxon>
        <taxon>Fusarium</taxon>
    </lineage>
</organism>
<keyword evidence="2" id="KW-0812">Transmembrane</keyword>
<evidence type="ECO:0000256" key="1">
    <source>
        <dbReference type="SAM" id="MobiDB-lite"/>
    </source>
</evidence>